<dbReference type="RefSeq" id="WP_345201176.1">
    <property type="nucleotide sequence ID" value="NZ_BAABGM010000001.1"/>
</dbReference>
<proteinExistence type="predicted"/>
<evidence type="ECO:0000313" key="2">
    <source>
        <dbReference type="Proteomes" id="UP001500945"/>
    </source>
</evidence>
<dbReference type="EMBL" id="BAABGM010000001">
    <property type="protein sequence ID" value="GAA4396895.1"/>
    <property type="molecule type" value="Genomic_DNA"/>
</dbReference>
<accession>A0ABP8JW27</accession>
<dbReference type="Proteomes" id="UP001500945">
    <property type="component" value="Unassembled WGS sequence"/>
</dbReference>
<comment type="caution">
    <text evidence="1">The sequence shown here is derived from an EMBL/GenBank/DDBJ whole genome shotgun (WGS) entry which is preliminary data.</text>
</comment>
<reference evidence="2" key="1">
    <citation type="journal article" date="2019" name="Int. J. Syst. Evol. Microbiol.">
        <title>The Global Catalogue of Microorganisms (GCM) 10K type strain sequencing project: providing services to taxonomists for standard genome sequencing and annotation.</title>
        <authorList>
            <consortium name="The Broad Institute Genomics Platform"/>
            <consortium name="The Broad Institute Genome Sequencing Center for Infectious Disease"/>
            <person name="Wu L."/>
            <person name="Ma J."/>
        </authorList>
    </citation>
    <scope>NUCLEOTIDE SEQUENCE [LARGE SCALE GENOMIC DNA]</scope>
    <source>
        <strain evidence="2">JCM 17809</strain>
    </source>
</reference>
<protein>
    <submittedName>
        <fullName evidence="1">Uncharacterized protein</fullName>
    </submittedName>
</protein>
<organism evidence="1 2">
    <name type="scientific">Fodinibacter luteus</name>
    <dbReference type="NCBI Taxonomy" id="552064"/>
    <lineage>
        <taxon>Bacteria</taxon>
        <taxon>Bacillati</taxon>
        <taxon>Actinomycetota</taxon>
        <taxon>Actinomycetes</taxon>
        <taxon>Micrococcales</taxon>
        <taxon>Intrasporangiaceae</taxon>
        <taxon>Fodinibacter (ex Wang et al. 2009)</taxon>
    </lineage>
</organism>
<name>A0ABP8JW27_9MICO</name>
<evidence type="ECO:0000313" key="1">
    <source>
        <dbReference type="EMBL" id="GAA4396895.1"/>
    </source>
</evidence>
<gene>
    <name evidence="1" type="ORF">GCM10023168_01310</name>
</gene>
<keyword evidence="2" id="KW-1185">Reference proteome</keyword>
<sequence length="145" mass="14917">MSTITSTTPMTTTDCPSWCVNHVRPEDVHGGVQWGGDTTLHIGADVEGETTEGRWVVGHSVDGPTPAALDADADGQMTTDQGRAFAAAIVATCDLLEGAPATSTSNIARRVAERIRSTAVDASQVAALAATLGMTLEEVLGLDPA</sequence>